<accession>A0A829GLB5</accession>
<protein>
    <submittedName>
        <fullName evidence="1">Uncharacterized protein</fullName>
    </submittedName>
</protein>
<dbReference type="EMBL" id="ANJW01000042">
    <property type="protein sequence ID" value="EPC59215.1"/>
    <property type="molecule type" value="Genomic_DNA"/>
</dbReference>
<gene>
    <name evidence="1" type="ORF">Lpp123_00762</name>
</gene>
<proteinExistence type="predicted"/>
<reference evidence="1 2" key="1">
    <citation type="journal article" date="2013" name="PLoS ONE">
        <title>Lactobacillus paracasei comparative genomics: towards species pan-genome definition and exploitation of diversity.</title>
        <authorList>
            <person name="Smokvina T."/>
            <person name="Wels M."/>
            <person name="Polka J."/>
            <person name="Chervaux C."/>
            <person name="Brisse S."/>
            <person name="Boekhorst J."/>
            <person name="van Hylckama Vlieg J.E."/>
            <person name="Siezen R.J."/>
        </authorList>
    </citation>
    <scope>NUCLEOTIDE SEQUENCE [LARGE SCALE GENOMIC DNA]</scope>
    <source>
        <strain evidence="1 2">Lpp123</strain>
    </source>
</reference>
<evidence type="ECO:0000313" key="1">
    <source>
        <dbReference type="EMBL" id="EPC59215.1"/>
    </source>
</evidence>
<sequence length="60" mass="7082">MIAAQIVLVGRQFQGYFVWLLQAQFSWANSFMRLIRRESDWVIRALEKSGKNFQTSSKNE</sequence>
<name>A0A829GLB5_LACPA</name>
<comment type="caution">
    <text evidence="1">The sequence shown here is derived from an EMBL/GenBank/DDBJ whole genome shotgun (WGS) entry which is preliminary data.</text>
</comment>
<dbReference type="Proteomes" id="UP000014316">
    <property type="component" value="Unassembled WGS sequence"/>
</dbReference>
<organism evidence="1 2">
    <name type="scientific">Lacticaseibacillus paracasei subsp. paracasei Lpp123</name>
    <dbReference type="NCBI Taxonomy" id="1256201"/>
    <lineage>
        <taxon>Bacteria</taxon>
        <taxon>Bacillati</taxon>
        <taxon>Bacillota</taxon>
        <taxon>Bacilli</taxon>
        <taxon>Lactobacillales</taxon>
        <taxon>Lactobacillaceae</taxon>
        <taxon>Lacticaseibacillus</taxon>
    </lineage>
</organism>
<dbReference type="AlphaFoldDB" id="A0A829GLB5"/>
<evidence type="ECO:0000313" key="2">
    <source>
        <dbReference type="Proteomes" id="UP000014316"/>
    </source>
</evidence>